<evidence type="ECO:0000313" key="2">
    <source>
        <dbReference type="EMBL" id="EKD30102.1"/>
    </source>
</evidence>
<proteinExistence type="predicted"/>
<sequence length="75" mass="8166">MPKPIKKEDAILTIKEAEVLSEAVDTVEEKPKAIPPKPPISRSGPAFPPVHQFRGSQAGAMNNRQRPGRAANRGR</sequence>
<name>K1XY93_9BACT</name>
<feature type="region of interest" description="Disordered" evidence="1">
    <location>
        <begin position="27"/>
        <end position="75"/>
    </location>
</feature>
<gene>
    <name evidence="2" type="ORF">ACD_78C00156G0008</name>
</gene>
<comment type="caution">
    <text evidence="2">The sequence shown here is derived from an EMBL/GenBank/DDBJ whole genome shotgun (WGS) entry which is preliminary data.</text>
</comment>
<reference evidence="2" key="1">
    <citation type="journal article" date="2012" name="Science">
        <title>Fermentation, hydrogen, and sulfur metabolism in multiple uncultivated bacterial phyla.</title>
        <authorList>
            <person name="Wrighton K.C."/>
            <person name="Thomas B.C."/>
            <person name="Sharon I."/>
            <person name="Miller C.S."/>
            <person name="Castelle C.J."/>
            <person name="VerBerkmoes N.C."/>
            <person name="Wilkins M.J."/>
            <person name="Hettich R.L."/>
            <person name="Lipton M.S."/>
            <person name="Williams K.H."/>
            <person name="Long P.E."/>
            <person name="Banfield J.F."/>
        </authorList>
    </citation>
    <scope>NUCLEOTIDE SEQUENCE [LARGE SCALE GENOMIC DNA]</scope>
</reference>
<dbReference type="EMBL" id="AMFJ01034156">
    <property type="protein sequence ID" value="EKD30102.1"/>
    <property type="molecule type" value="Genomic_DNA"/>
</dbReference>
<dbReference type="AlphaFoldDB" id="K1XY93"/>
<protein>
    <submittedName>
        <fullName evidence="2">Uncharacterized protein</fullName>
    </submittedName>
</protein>
<evidence type="ECO:0000256" key="1">
    <source>
        <dbReference type="SAM" id="MobiDB-lite"/>
    </source>
</evidence>
<accession>K1XY93</accession>
<organism evidence="2">
    <name type="scientific">uncultured bacterium</name>
    <name type="common">gcode 4</name>
    <dbReference type="NCBI Taxonomy" id="1234023"/>
    <lineage>
        <taxon>Bacteria</taxon>
        <taxon>environmental samples</taxon>
    </lineage>
</organism>